<dbReference type="Gene3D" id="3.10.50.40">
    <property type="match status" value="1"/>
</dbReference>
<accession>A0A069SSB1</accession>
<dbReference type="PATRIC" id="fig|1339352.3.peg.1636"/>
<feature type="chain" id="PRO_5001666913" description="DUF4827 domain-containing protein" evidence="1">
    <location>
        <begin position="23"/>
        <end position="219"/>
    </location>
</feature>
<comment type="caution">
    <text evidence="2">The sequence shown here is derived from an EMBL/GenBank/DDBJ whole genome shotgun (WGS) entry which is preliminary data.</text>
</comment>
<reference evidence="2 3" key="1">
    <citation type="submission" date="2014-04" db="EMBL/GenBank/DDBJ databases">
        <authorList>
            <person name="Sears C."/>
            <person name="Carroll K."/>
            <person name="Sack B.R."/>
            <person name="Qadri F."/>
            <person name="Myers L.L."/>
            <person name="Chung G.-T."/>
            <person name="Escheverria P."/>
            <person name="Fraser C.M."/>
            <person name="Sadzewicz L."/>
            <person name="Shefchek K.A."/>
            <person name="Tallon L."/>
            <person name="Das S.P."/>
            <person name="Daugherty S."/>
            <person name="Mongodin E.F."/>
        </authorList>
    </citation>
    <scope>NUCLEOTIDE SEQUENCE [LARGE SCALE GENOMIC DNA]</scope>
    <source>
        <strain evidence="2 3">3975 RP4</strain>
    </source>
</reference>
<dbReference type="InterPro" id="IPR046357">
    <property type="entry name" value="PPIase_dom_sf"/>
</dbReference>
<organism evidence="2 3">
    <name type="scientific">Phocaeicola vulgatus str. 3975 RP4</name>
    <dbReference type="NCBI Taxonomy" id="1339352"/>
    <lineage>
        <taxon>Bacteria</taxon>
        <taxon>Pseudomonadati</taxon>
        <taxon>Bacteroidota</taxon>
        <taxon>Bacteroidia</taxon>
        <taxon>Bacteroidales</taxon>
        <taxon>Bacteroidaceae</taxon>
        <taxon>Phocaeicola</taxon>
    </lineage>
</organism>
<name>A0A069SSB1_PHOVU</name>
<evidence type="ECO:0000313" key="3">
    <source>
        <dbReference type="Proteomes" id="UP000027661"/>
    </source>
</evidence>
<dbReference type="GO" id="GO:0003755">
    <property type="term" value="F:peptidyl-prolyl cis-trans isomerase activity"/>
    <property type="evidence" value="ECO:0007669"/>
    <property type="project" value="InterPro"/>
</dbReference>
<dbReference type="PROSITE" id="PS51257">
    <property type="entry name" value="PROKAR_LIPOPROTEIN"/>
    <property type="match status" value="1"/>
</dbReference>
<dbReference type="RefSeq" id="WP_032952719.1">
    <property type="nucleotide sequence ID" value="NZ_JNHM01000020.1"/>
</dbReference>
<dbReference type="Pfam" id="PF16109">
    <property type="entry name" value="DUF4827"/>
    <property type="match status" value="1"/>
</dbReference>
<evidence type="ECO:0000313" key="2">
    <source>
        <dbReference type="EMBL" id="KDS54588.1"/>
    </source>
</evidence>
<protein>
    <recommendedName>
        <fullName evidence="4">DUF4827 domain-containing protein</fullName>
    </recommendedName>
</protein>
<dbReference type="Proteomes" id="UP000027661">
    <property type="component" value="Unassembled WGS sequence"/>
</dbReference>
<sequence>MKKLGILFASVFLLGLVFQSCNNGKTYAEMKEEEREAIKRFIEKEDINVISFDQFQEQDSTTNVDENQFVLFSETGVYMQIVEEGKGKPLSAWKDGARREVIVRYVEERITEEGIGDSLSWNTDHNSEYMIYPDIMMVTKNGKSLSATFTEGIMYNTYGTPYVPSGWLIPFNYIKVGREISSRSKIRLIVPHSEGQSDASASVYPCYYEITYQLAHDIN</sequence>
<evidence type="ECO:0008006" key="4">
    <source>
        <dbReference type="Google" id="ProtNLM"/>
    </source>
</evidence>
<dbReference type="InterPro" id="IPR032252">
    <property type="entry name" value="DUF4827"/>
</dbReference>
<feature type="signal peptide" evidence="1">
    <location>
        <begin position="1"/>
        <end position="22"/>
    </location>
</feature>
<gene>
    <name evidence="2" type="ORF">M099_1686</name>
</gene>
<proteinExistence type="predicted"/>
<dbReference type="AlphaFoldDB" id="A0A069SSB1"/>
<keyword evidence="1" id="KW-0732">Signal</keyword>
<dbReference type="EMBL" id="JNHM01000020">
    <property type="protein sequence ID" value="KDS54588.1"/>
    <property type="molecule type" value="Genomic_DNA"/>
</dbReference>
<evidence type="ECO:0000256" key="1">
    <source>
        <dbReference type="SAM" id="SignalP"/>
    </source>
</evidence>